<dbReference type="SUPFAM" id="SSF56112">
    <property type="entry name" value="Protein kinase-like (PK-like)"/>
    <property type="match status" value="1"/>
</dbReference>
<feature type="transmembrane region" description="Helical" evidence="4">
    <location>
        <begin position="247"/>
        <end position="271"/>
    </location>
</feature>
<evidence type="ECO:0000313" key="6">
    <source>
        <dbReference type="EMBL" id="KAJ4455967.1"/>
    </source>
</evidence>
<name>A0ABQ8U9H1_9EUKA</name>
<dbReference type="Proteomes" id="UP001141327">
    <property type="component" value="Unassembled WGS sequence"/>
</dbReference>
<gene>
    <name evidence="6" type="ORF">PAPYR_8992</name>
</gene>
<feature type="domain" description="Protein kinase" evidence="5">
    <location>
        <begin position="307"/>
        <end position="637"/>
    </location>
</feature>
<dbReference type="PROSITE" id="PS50011">
    <property type="entry name" value="PROTEIN_KINASE_DOM"/>
    <property type="match status" value="1"/>
</dbReference>
<keyword evidence="1" id="KW-0547">Nucleotide-binding</keyword>
<keyword evidence="7" id="KW-1185">Reference proteome</keyword>
<evidence type="ECO:0000259" key="5">
    <source>
        <dbReference type="PROSITE" id="PS50011"/>
    </source>
</evidence>
<dbReference type="InterPro" id="IPR000719">
    <property type="entry name" value="Prot_kinase_dom"/>
</dbReference>
<dbReference type="PANTHER" id="PTHR44329:SF298">
    <property type="entry name" value="MIXED LINEAGE KINASE DOMAIN-LIKE PROTEIN"/>
    <property type="match status" value="1"/>
</dbReference>
<dbReference type="SMART" id="SM00220">
    <property type="entry name" value="S_TKc"/>
    <property type="match status" value="1"/>
</dbReference>
<dbReference type="InterPro" id="IPR001245">
    <property type="entry name" value="Ser-Thr/Tyr_kinase_cat_dom"/>
</dbReference>
<dbReference type="InterPro" id="IPR051681">
    <property type="entry name" value="Ser/Thr_Kinases-Pseudokinases"/>
</dbReference>
<evidence type="ECO:0000256" key="1">
    <source>
        <dbReference type="ARBA" id="ARBA00022741"/>
    </source>
</evidence>
<dbReference type="Pfam" id="PF07714">
    <property type="entry name" value="PK_Tyr_Ser-Thr"/>
    <property type="match status" value="2"/>
</dbReference>
<dbReference type="InterPro" id="IPR011009">
    <property type="entry name" value="Kinase-like_dom_sf"/>
</dbReference>
<feature type="compositionally biased region" description="Polar residues" evidence="3">
    <location>
        <begin position="611"/>
        <end position="623"/>
    </location>
</feature>
<dbReference type="PROSITE" id="PS00108">
    <property type="entry name" value="PROTEIN_KINASE_ST"/>
    <property type="match status" value="1"/>
</dbReference>
<sequence>MGPSGESTPRAAVSLRAARARLFDLRFSGNAGGALVMDGVEASLAECEFWLNYATRTSGWDRPMNVWLRGASRLVLGPSEAEGPFWIYADSSSVVEGLNATSQQLLPILQASFQGQKLAGGRVEFAVPVLDVKSTNPITFRGAHPIAREVRLLISVSKYPSPPPPQIQLHDVESLADFSPVCVFVPLANQSAATTVPMTITDLAKGLVSCAPPDPYGTGDFLVQVSNDGHQCGTVGTLHTFVSYQSLVTGALIAGAIIVATVLIGFGAYFLTRWLRLRRATSIELASWRGYQVASVDFSSLKICQRRLTFIPIGNGAAGEVFKGDLNGTTVAVKRLFETGQTEAQMADFKREVSLMRTLRHPVAWDLVFFTRDMCGSEARGDPSSPSSCLSFRQRFFMTLAVQSYIVALIGATFESPKLIITEFMSRGSLYALLHDDSAVLPAELRLRMAFDMARGLNYLHTLRPPILHRDVKSQNMLVTDDLRVKARDSPLLLIIAHSMIWRMGVSDFGISRLSQEAGITTAAGTPAWSAPEVLRGDRSWLPSDVYSFGVVLWELATRQTPWDGVPPLRVMMAVAQEGARLPIPPTEQCPPVLVELMQACFAERPEDRPTMQQPQSQRTANQAPVAPGDTALQPLLQDDEAVRGDVPT</sequence>
<proteinExistence type="predicted"/>
<comment type="caution">
    <text evidence="6">The sequence shown here is derived from an EMBL/GenBank/DDBJ whole genome shotgun (WGS) entry which is preliminary data.</text>
</comment>
<evidence type="ECO:0000256" key="3">
    <source>
        <dbReference type="SAM" id="MobiDB-lite"/>
    </source>
</evidence>
<protein>
    <recommendedName>
        <fullName evidence="5">Protein kinase domain-containing protein</fullName>
    </recommendedName>
</protein>
<keyword evidence="2" id="KW-0067">ATP-binding</keyword>
<accession>A0ABQ8U9H1</accession>
<feature type="transmembrane region" description="Helical" evidence="4">
    <location>
        <begin position="396"/>
        <end position="414"/>
    </location>
</feature>
<reference evidence="6" key="1">
    <citation type="journal article" date="2022" name="bioRxiv">
        <title>Genomics of Preaxostyla Flagellates Illuminates Evolutionary Transitions and the Path Towards Mitochondrial Loss.</title>
        <authorList>
            <person name="Novak L.V.F."/>
            <person name="Treitli S.C."/>
            <person name="Pyrih J."/>
            <person name="Halakuc P."/>
            <person name="Pipaliya S.V."/>
            <person name="Vacek V."/>
            <person name="Brzon O."/>
            <person name="Soukal P."/>
            <person name="Eme L."/>
            <person name="Dacks J.B."/>
            <person name="Karnkowska A."/>
            <person name="Elias M."/>
            <person name="Hampl V."/>
        </authorList>
    </citation>
    <scope>NUCLEOTIDE SEQUENCE</scope>
    <source>
        <strain evidence="6">RCP-MX</strain>
    </source>
</reference>
<keyword evidence="4" id="KW-1133">Transmembrane helix</keyword>
<evidence type="ECO:0000313" key="7">
    <source>
        <dbReference type="Proteomes" id="UP001141327"/>
    </source>
</evidence>
<evidence type="ECO:0000256" key="4">
    <source>
        <dbReference type="SAM" id="Phobius"/>
    </source>
</evidence>
<dbReference type="PANTHER" id="PTHR44329">
    <property type="entry name" value="SERINE/THREONINE-PROTEIN KINASE TNNI3K-RELATED"/>
    <property type="match status" value="1"/>
</dbReference>
<dbReference type="CDD" id="cd13999">
    <property type="entry name" value="STKc_MAP3K-like"/>
    <property type="match status" value="1"/>
</dbReference>
<dbReference type="Gene3D" id="1.10.510.10">
    <property type="entry name" value="Transferase(Phosphotransferase) domain 1"/>
    <property type="match status" value="1"/>
</dbReference>
<evidence type="ECO:0000256" key="2">
    <source>
        <dbReference type="ARBA" id="ARBA00022840"/>
    </source>
</evidence>
<feature type="region of interest" description="Disordered" evidence="3">
    <location>
        <begin position="606"/>
        <end position="649"/>
    </location>
</feature>
<keyword evidence="4" id="KW-0472">Membrane</keyword>
<dbReference type="PRINTS" id="PR00109">
    <property type="entry name" value="TYRKINASE"/>
</dbReference>
<dbReference type="Gene3D" id="3.30.200.20">
    <property type="entry name" value="Phosphorylase Kinase, domain 1"/>
    <property type="match status" value="1"/>
</dbReference>
<dbReference type="InterPro" id="IPR008271">
    <property type="entry name" value="Ser/Thr_kinase_AS"/>
</dbReference>
<dbReference type="EMBL" id="JAPMOS010000087">
    <property type="protein sequence ID" value="KAJ4455967.1"/>
    <property type="molecule type" value="Genomic_DNA"/>
</dbReference>
<keyword evidence="4" id="KW-0812">Transmembrane</keyword>
<organism evidence="6 7">
    <name type="scientific">Paratrimastix pyriformis</name>
    <dbReference type="NCBI Taxonomy" id="342808"/>
    <lineage>
        <taxon>Eukaryota</taxon>
        <taxon>Metamonada</taxon>
        <taxon>Preaxostyla</taxon>
        <taxon>Paratrimastigidae</taxon>
        <taxon>Paratrimastix</taxon>
    </lineage>
</organism>